<dbReference type="Gene3D" id="2.40.128.580">
    <property type="entry name" value="GXWXG domain"/>
    <property type="match status" value="1"/>
</dbReference>
<accession>A0A2N7UI22</accession>
<dbReference type="InterPro" id="IPR025568">
    <property type="entry name" value="DUF4334"/>
</dbReference>
<dbReference type="Pfam" id="PF14231">
    <property type="entry name" value="GXWXG"/>
    <property type="match status" value="1"/>
</dbReference>
<evidence type="ECO:0000259" key="2">
    <source>
        <dbReference type="Pfam" id="PF14232"/>
    </source>
</evidence>
<feature type="domain" description="GXWXG" evidence="1">
    <location>
        <begin position="23"/>
        <end position="75"/>
    </location>
</feature>
<dbReference type="Pfam" id="PF14232">
    <property type="entry name" value="DUF4334"/>
    <property type="match status" value="1"/>
</dbReference>
<dbReference type="EMBL" id="PNRG01000021">
    <property type="protein sequence ID" value="PMR80089.1"/>
    <property type="molecule type" value="Genomic_DNA"/>
</dbReference>
<protein>
    <recommendedName>
        <fullName evidence="5">DUF4334 domain-containing protein</fullName>
    </recommendedName>
</protein>
<comment type="caution">
    <text evidence="3">The sequence shown here is derived from an EMBL/GenBank/DDBJ whole genome shotgun (WGS) entry which is preliminary data.</text>
</comment>
<dbReference type="Proteomes" id="UP000235547">
    <property type="component" value="Unassembled WGS sequence"/>
</dbReference>
<reference evidence="3 4" key="1">
    <citation type="submission" date="2018-01" db="EMBL/GenBank/DDBJ databases">
        <title>Halomonas endophytica sp. nov., isolated from storage liquid in the stems of Populus euphratica.</title>
        <authorList>
            <person name="Chen C."/>
        </authorList>
    </citation>
    <scope>NUCLEOTIDE SEQUENCE [LARGE SCALE GENOMIC DNA]</scope>
    <source>
        <strain evidence="3 4">BZ-SZ-XJ27</strain>
    </source>
</reference>
<dbReference type="AlphaFoldDB" id="A0A2N7UI22"/>
<evidence type="ECO:0008006" key="5">
    <source>
        <dbReference type="Google" id="ProtNLM"/>
    </source>
</evidence>
<proteinExistence type="predicted"/>
<evidence type="ECO:0000259" key="1">
    <source>
        <dbReference type="Pfam" id="PF14231"/>
    </source>
</evidence>
<dbReference type="OrthoDB" id="8905397at2"/>
<keyword evidence="4" id="KW-1185">Reference proteome</keyword>
<dbReference type="InterPro" id="IPR025951">
    <property type="entry name" value="GXWXG_dom"/>
</dbReference>
<evidence type="ECO:0000313" key="4">
    <source>
        <dbReference type="Proteomes" id="UP000235547"/>
    </source>
</evidence>
<feature type="domain" description="DUF4334" evidence="2">
    <location>
        <begin position="122"/>
        <end position="177"/>
    </location>
</feature>
<gene>
    <name evidence="3" type="ORF">C1H70_09730</name>
</gene>
<evidence type="ECO:0000313" key="3">
    <source>
        <dbReference type="EMBL" id="PMR80089.1"/>
    </source>
</evidence>
<sequence length="179" mass="20933">MGDTEEQRMRKNNDRMTTAQAIELFDSLPPARADQMIGRWRGEGIDTDHPRDGLLEASYWHGKDFQSHEAVYPLIHTLPIWGRVAVNPAMIPMTLVEVLPLRDWITPVLFPIIYPLMRTSKPKARLRTIEFRGRPHAAMLYDAKPIHDIFAKLDDDTMMGWMDFRGMEQPYFFKLHREV</sequence>
<name>A0A2N7UI22_9GAMM</name>
<organism evidence="3 4">
    <name type="scientific">Halomonas urumqiensis</name>
    <dbReference type="NCBI Taxonomy" id="1684789"/>
    <lineage>
        <taxon>Bacteria</taxon>
        <taxon>Pseudomonadati</taxon>
        <taxon>Pseudomonadota</taxon>
        <taxon>Gammaproteobacteria</taxon>
        <taxon>Oceanospirillales</taxon>
        <taxon>Halomonadaceae</taxon>
        <taxon>Halomonas</taxon>
    </lineage>
</organism>